<dbReference type="RefSeq" id="WP_049989956.1">
    <property type="nucleotide sequence ID" value="NZ_FOIS01000005.1"/>
</dbReference>
<reference evidence="7" key="1">
    <citation type="submission" date="2016-10" db="EMBL/GenBank/DDBJ databases">
        <authorList>
            <person name="Varghese N."/>
        </authorList>
    </citation>
    <scope>NUCLEOTIDE SEQUENCE [LARGE SCALE GENOMIC DNA]</scope>
    <source>
        <strain evidence="7">CGMCC 1.12284</strain>
    </source>
</reference>
<keyword evidence="7" id="KW-1185">Reference proteome</keyword>
<protein>
    <submittedName>
        <fullName evidence="6">Pectinesterase</fullName>
    </submittedName>
</protein>
<dbReference type="PROSITE" id="PS00503">
    <property type="entry name" value="PECTINESTERASE_2"/>
    <property type="match status" value="1"/>
</dbReference>
<proteinExistence type="inferred from homology"/>
<dbReference type="eggNOG" id="arCOG01805">
    <property type="taxonomic scope" value="Archaea"/>
</dbReference>
<keyword evidence="2" id="KW-0378">Hydrolase</keyword>
<dbReference type="Gene3D" id="2.160.20.10">
    <property type="entry name" value="Single-stranded right-handed beta-helix, Pectin lyase-like"/>
    <property type="match status" value="1"/>
</dbReference>
<evidence type="ECO:0000256" key="2">
    <source>
        <dbReference type="ARBA" id="ARBA00022801"/>
    </source>
</evidence>
<dbReference type="SUPFAM" id="SSF51126">
    <property type="entry name" value="Pectin lyase-like"/>
    <property type="match status" value="1"/>
</dbReference>
<dbReference type="EMBL" id="FOIS01000005">
    <property type="protein sequence ID" value="SEW31269.1"/>
    <property type="molecule type" value="Genomic_DNA"/>
</dbReference>
<evidence type="ECO:0000256" key="4">
    <source>
        <dbReference type="SAM" id="MobiDB-lite"/>
    </source>
</evidence>
<dbReference type="GO" id="GO:0030599">
    <property type="term" value="F:pectinesterase activity"/>
    <property type="evidence" value="ECO:0007669"/>
    <property type="project" value="InterPro"/>
</dbReference>
<name>A0A1I0QUK2_9EURY</name>
<dbReference type="Pfam" id="PF01095">
    <property type="entry name" value="Pectinesterase"/>
    <property type="match status" value="1"/>
</dbReference>
<dbReference type="InterPro" id="IPR011050">
    <property type="entry name" value="Pectin_lyase_fold/virulence"/>
</dbReference>
<comment type="similarity">
    <text evidence="1">Belongs to the pectinesterase family.</text>
</comment>
<evidence type="ECO:0000313" key="6">
    <source>
        <dbReference type="EMBL" id="SEW31269.1"/>
    </source>
</evidence>
<dbReference type="PANTHER" id="PTHR31321:SF57">
    <property type="entry name" value="PECTINESTERASE 53-RELATED"/>
    <property type="match status" value="1"/>
</dbReference>
<evidence type="ECO:0000256" key="3">
    <source>
        <dbReference type="ARBA" id="ARBA00023085"/>
    </source>
</evidence>
<evidence type="ECO:0000256" key="1">
    <source>
        <dbReference type="ARBA" id="ARBA00008891"/>
    </source>
</evidence>
<feature type="region of interest" description="Disordered" evidence="4">
    <location>
        <begin position="32"/>
        <end position="74"/>
    </location>
</feature>
<dbReference type="InterPro" id="IPR012334">
    <property type="entry name" value="Pectin_lyas_fold"/>
</dbReference>
<evidence type="ECO:0000259" key="5">
    <source>
        <dbReference type="Pfam" id="PF01095"/>
    </source>
</evidence>
<keyword evidence="3" id="KW-0063">Aspartyl esterase</keyword>
<gene>
    <name evidence="6" type="ORF">SAMN05216285_3976</name>
</gene>
<accession>A0A1I0QUK2</accession>
<sequence length="375" mass="41709">MVDSTARESGWEVFRRRVIALGGTGLLGAVAGFSGNGEASPATNGSPETTEPPAGDRDDEEGGEKADRPNGDDYDIVVAQDGSGDYETVQAAIDAVQPDTSEETRVYITEGRYKEKLELPADRTDVTFIGENVEETVLTYDDHADKIGEDGEEIGTSGSSSFFVWGDDFTARNITFENAAEPVAQAVAIRIDADRVAFENCRFLGNQDTLYNFGRRTRQYFEDCYIEGDVDFIFGRATAFFEDCEIRCTDEGFIAAPAQPDDVEHGFVFRDCDVVGDAPSESVYLGRPWEPYGRTVYIDCELGDHIRPRGWEPWDEPEHGDKTKTAYFAEYDNSGPGYTPDERADWSHQLSETVAAEYTIENVLDGWDPRTREER</sequence>
<dbReference type="PANTHER" id="PTHR31321">
    <property type="entry name" value="ACYL-COA THIOESTER HYDROLASE YBHC-RELATED"/>
    <property type="match status" value="1"/>
</dbReference>
<dbReference type="InterPro" id="IPR000070">
    <property type="entry name" value="Pectinesterase_cat"/>
</dbReference>
<dbReference type="STRING" id="1202768.SAMN05216285_3976"/>
<organism evidence="6 7">
    <name type="scientific">Natrinema salifodinae</name>
    <dbReference type="NCBI Taxonomy" id="1202768"/>
    <lineage>
        <taxon>Archaea</taxon>
        <taxon>Methanobacteriati</taxon>
        <taxon>Methanobacteriota</taxon>
        <taxon>Stenosarchaea group</taxon>
        <taxon>Halobacteria</taxon>
        <taxon>Halobacteriales</taxon>
        <taxon>Natrialbaceae</taxon>
        <taxon>Natrinema</taxon>
    </lineage>
</organism>
<dbReference type="InterPro" id="IPR033131">
    <property type="entry name" value="Pectinesterase_Asp_AS"/>
</dbReference>
<dbReference type="Proteomes" id="UP000183275">
    <property type="component" value="Unassembled WGS sequence"/>
</dbReference>
<evidence type="ECO:0000313" key="7">
    <source>
        <dbReference type="Proteomes" id="UP000183275"/>
    </source>
</evidence>
<dbReference type="AlphaFoldDB" id="A0A1I0QUK2"/>
<dbReference type="GO" id="GO:0042545">
    <property type="term" value="P:cell wall modification"/>
    <property type="evidence" value="ECO:0007669"/>
    <property type="project" value="InterPro"/>
</dbReference>
<feature type="domain" description="Pectinesterase catalytic" evidence="5">
    <location>
        <begin position="75"/>
        <end position="366"/>
    </location>
</feature>